<protein>
    <submittedName>
        <fullName evidence="6">Bicarbonate transport ATP-binding protein CmpC</fullName>
        <ecNumber evidence="6">3.6.3.-</ecNumber>
    </submittedName>
</protein>
<evidence type="ECO:0000256" key="1">
    <source>
        <dbReference type="ARBA" id="ARBA00004533"/>
    </source>
</evidence>
<dbReference type="GO" id="GO:0016787">
    <property type="term" value="F:hydrolase activity"/>
    <property type="evidence" value="ECO:0007669"/>
    <property type="project" value="UniProtKB-KW"/>
</dbReference>
<evidence type="ECO:0000256" key="2">
    <source>
        <dbReference type="ARBA" id="ARBA00022448"/>
    </source>
</evidence>
<evidence type="ECO:0000256" key="4">
    <source>
        <dbReference type="ARBA" id="ARBA00022519"/>
    </source>
</evidence>
<sequence>MNKIKAFAAWLTLALLVSSAVYYKYVEIQASGISDKTDTQEKVIKIAYLPITHAVPLFKAKELLEEEKGTAVQLVRYGGWGELMDALNTGRVDGASVLVELAMKAREQGIPLELSALGHRDGNVIITDPQITEGSQLRGKTFAIPNEQSSHNILLQELLKKYNISTDEVTILEMAPAEMPPALRSGQIDGYCVAEPFGAKAVSSGIGAVFAESGELWENSICCGIVWNQNAVQDKQEAVNQFEKSYGKAGDTLSEEDAERIAEKYLEQEPDISRQSLAWISFQNLSVSREAYEELCEKVEAFGLSQDTPSYDEFVNTQE</sequence>
<dbReference type="PANTHER" id="PTHR30024:SF43">
    <property type="entry name" value="BLL4572 PROTEIN"/>
    <property type="match status" value="1"/>
</dbReference>
<evidence type="ECO:0000313" key="6">
    <source>
        <dbReference type="EMBL" id="QBE95136.1"/>
    </source>
</evidence>
<evidence type="ECO:0000256" key="3">
    <source>
        <dbReference type="ARBA" id="ARBA00022475"/>
    </source>
</evidence>
<keyword evidence="5" id="KW-0472">Membrane</keyword>
<dbReference type="RefSeq" id="WP_130179772.1">
    <property type="nucleotide sequence ID" value="NZ_CP035945.1"/>
</dbReference>
<organism evidence="6 7">
    <name type="scientific">Blautia producta</name>
    <dbReference type="NCBI Taxonomy" id="33035"/>
    <lineage>
        <taxon>Bacteria</taxon>
        <taxon>Bacillati</taxon>
        <taxon>Bacillota</taxon>
        <taxon>Clostridia</taxon>
        <taxon>Lachnospirales</taxon>
        <taxon>Lachnospiraceae</taxon>
        <taxon>Blautia</taxon>
    </lineage>
</organism>
<evidence type="ECO:0000313" key="7">
    <source>
        <dbReference type="Proteomes" id="UP000289794"/>
    </source>
</evidence>
<dbReference type="Proteomes" id="UP000289794">
    <property type="component" value="Chromosome"/>
</dbReference>
<dbReference type="KEGG" id="bpro:PMF13cell1_00638"/>
<reference evidence="6 7" key="1">
    <citation type="submission" date="2019-01" db="EMBL/GenBank/DDBJ databases">
        <title>PMF-metabolizing Aryl O-demethylase.</title>
        <authorList>
            <person name="Kim M."/>
        </authorList>
    </citation>
    <scope>NUCLEOTIDE SEQUENCE [LARGE SCALE GENOMIC DNA]</scope>
    <source>
        <strain evidence="6 7">PMF1</strain>
    </source>
</reference>
<dbReference type="CDD" id="cd13553">
    <property type="entry name" value="PBP2_NrtA_CpmA_like"/>
    <property type="match status" value="1"/>
</dbReference>
<accession>A0A4P6LT50</accession>
<keyword evidence="6" id="KW-0378">Hydrolase</keyword>
<keyword evidence="4" id="KW-0997">Cell inner membrane</keyword>
<keyword evidence="6" id="KW-0547">Nucleotide-binding</keyword>
<dbReference type="Pfam" id="PF13379">
    <property type="entry name" value="NMT1_2"/>
    <property type="match status" value="1"/>
</dbReference>
<dbReference type="SUPFAM" id="SSF53850">
    <property type="entry name" value="Periplasmic binding protein-like II"/>
    <property type="match status" value="1"/>
</dbReference>
<dbReference type="GO" id="GO:0005524">
    <property type="term" value="F:ATP binding"/>
    <property type="evidence" value="ECO:0007669"/>
    <property type="project" value="UniProtKB-KW"/>
</dbReference>
<dbReference type="AlphaFoldDB" id="A0A4P6LT50"/>
<keyword evidence="3" id="KW-1003">Cell membrane</keyword>
<gene>
    <name evidence="6" type="primary">cmpC</name>
    <name evidence="6" type="ORF">PMF13cell1_00638</name>
</gene>
<comment type="subcellular location">
    <subcellularLocation>
        <location evidence="1">Cell inner membrane</location>
    </subcellularLocation>
</comment>
<keyword evidence="2" id="KW-0813">Transport</keyword>
<evidence type="ECO:0000256" key="5">
    <source>
        <dbReference type="ARBA" id="ARBA00023136"/>
    </source>
</evidence>
<name>A0A4P6LT50_9FIRM</name>
<dbReference type="EMBL" id="CP035945">
    <property type="protein sequence ID" value="QBE95136.1"/>
    <property type="molecule type" value="Genomic_DNA"/>
</dbReference>
<dbReference type="Gene3D" id="3.40.190.10">
    <property type="entry name" value="Periplasmic binding protein-like II"/>
    <property type="match status" value="2"/>
</dbReference>
<dbReference type="GO" id="GO:0005886">
    <property type="term" value="C:plasma membrane"/>
    <property type="evidence" value="ECO:0007669"/>
    <property type="project" value="UniProtKB-SubCell"/>
</dbReference>
<keyword evidence="6" id="KW-0067">ATP-binding</keyword>
<dbReference type="EC" id="3.6.3.-" evidence="6"/>
<proteinExistence type="predicted"/>
<dbReference type="InterPro" id="IPR044527">
    <property type="entry name" value="NrtA/CpmA_ABC-bd_dom"/>
</dbReference>
<dbReference type="PANTHER" id="PTHR30024">
    <property type="entry name" value="ALIPHATIC SULFONATES-BINDING PROTEIN-RELATED"/>
    <property type="match status" value="1"/>
</dbReference>